<evidence type="ECO:0000256" key="6">
    <source>
        <dbReference type="ARBA" id="ARBA00023136"/>
    </source>
</evidence>
<dbReference type="GO" id="GO:0055085">
    <property type="term" value="P:transmembrane transport"/>
    <property type="evidence" value="ECO:0007669"/>
    <property type="project" value="InterPro"/>
</dbReference>
<keyword evidence="4 7" id="KW-0812">Transmembrane</keyword>
<feature type="transmembrane region" description="Helical" evidence="7">
    <location>
        <begin position="179"/>
        <end position="204"/>
    </location>
</feature>
<keyword evidence="10" id="KW-1185">Reference proteome</keyword>
<keyword evidence="3" id="KW-1003">Cell membrane</keyword>
<sequence length="273" mass="30670">MTRKTGQAFLAAIGLILGIIWMFPFYIVLINSFKTQRDIFINTMGLPSKWVIDNYITAAEKLNIATTFFNSLIITVASVAVICTFSSMAAYALERVKSKSSTVLFLVFATAMLIPFQTVMLPLVAEFGRVHMLNRIGLVFMYLGFGSPLAIFLYHGALKSIPRSLDEAAIIDGCSRFQAFWMIIFPSLKPTTVTVAILNIIWIWNDYLLPSLVINKKGMETLPIMIFYFFGQYTKQWHLAMAGLTMVIIPVIIFYFLAQKEIIKGITAGAVKQ</sequence>
<dbReference type="AlphaFoldDB" id="A0A3G2R3D9"/>
<evidence type="ECO:0000256" key="5">
    <source>
        <dbReference type="ARBA" id="ARBA00022989"/>
    </source>
</evidence>
<evidence type="ECO:0000256" key="7">
    <source>
        <dbReference type="RuleBase" id="RU363032"/>
    </source>
</evidence>
<accession>A0A3G2R3D9</accession>
<evidence type="ECO:0000256" key="4">
    <source>
        <dbReference type="ARBA" id="ARBA00022692"/>
    </source>
</evidence>
<feature type="transmembrane region" description="Helical" evidence="7">
    <location>
        <begin position="237"/>
        <end position="258"/>
    </location>
</feature>
<dbReference type="Proteomes" id="UP000280960">
    <property type="component" value="Chromosome"/>
</dbReference>
<evidence type="ECO:0000259" key="8">
    <source>
        <dbReference type="PROSITE" id="PS50928"/>
    </source>
</evidence>
<protein>
    <submittedName>
        <fullName evidence="9">ABC transporter permease subunit</fullName>
    </submittedName>
</protein>
<evidence type="ECO:0000256" key="2">
    <source>
        <dbReference type="ARBA" id="ARBA00022448"/>
    </source>
</evidence>
<dbReference type="InterPro" id="IPR000515">
    <property type="entry name" value="MetI-like"/>
</dbReference>
<dbReference type="EMBL" id="CP033169">
    <property type="protein sequence ID" value="AYO29457.1"/>
    <property type="molecule type" value="Genomic_DNA"/>
</dbReference>
<keyword evidence="5 7" id="KW-1133">Transmembrane helix</keyword>
<feature type="domain" description="ABC transmembrane type-1" evidence="8">
    <location>
        <begin position="68"/>
        <end position="258"/>
    </location>
</feature>
<dbReference type="PROSITE" id="PS50928">
    <property type="entry name" value="ABC_TM1"/>
    <property type="match status" value="1"/>
</dbReference>
<evidence type="ECO:0000256" key="3">
    <source>
        <dbReference type="ARBA" id="ARBA00022475"/>
    </source>
</evidence>
<proteinExistence type="inferred from homology"/>
<feature type="transmembrane region" description="Helical" evidence="7">
    <location>
        <begin position="7"/>
        <end position="29"/>
    </location>
</feature>
<dbReference type="SUPFAM" id="SSF161098">
    <property type="entry name" value="MetI-like"/>
    <property type="match status" value="1"/>
</dbReference>
<evidence type="ECO:0000313" key="9">
    <source>
        <dbReference type="EMBL" id="AYO29457.1"/>
    </source>
</evidence>
<dbReference type="RefSeq" id="WP_120768189.1">
    <property type="nucleotide sequence ID" value="NZ_CP033169.1"/>
</dbReference>
<name>A0A3G2R3D9_9FIRM</name>
<organism evidence="9 10">
    <name type="scientific">Biomaibacter acetigenes</name>
    <dbReference type="NCBI Taxonomy" id="2316383"/>
    <lineage>
        <taxon>Bacteria</taxon>
        <taxon>Bacillati</taxon>
        <taxon>Bacillota</taxon>
        <taxon>Clostridia</taxon>
        <taxon>Thermosediminibacterales</taxon>
        <taxon>Tepidanaerobacteraceae</taxon>
        <taxon>Biomaibacter</taxon>
    </lineage>
</organism>
<evidence type="ECO:0000313" key="10">
    <source>
        <dbReference type="Proteomes" id="UP000280960"/>
    </source>
</evidence>
<keyword evidence="6 7" id="KW-0472">Membrane</keyword>
<dbReference type="InterPro" id="IPR035906">
    <property type="entry name" value="MetI-like_sf"/>
</dbReference>
<dbReference type="PANTHER" id="PTHR43744">
    <property type="entry name" value="ABC TRANSPORTER PERMEASE PROTEIN MG189-RELATED-RELATED"/>
    <property type="match status" value="1"/>
</dbReference>
<keyword evidence="2 7" id="KW-0813">Transport</keyword>
<comment type="subcellular location">
    <subcellularLocation>
        <location evidence="1 7">Cell membrane</location>
        <topology evidence="1 7">Multi-pass membrane protein</topology>
    </subcellularLocation>
</comment>
<dbReference type="GO" id="GO:0005886">
    <property type="term" value="C:plasma membrane"/>
    <property type="evidence" value="ECO:0007669"/>
    <property type="project" value="UniProtKB-SubCell"/>
</dbReference>
<feature type="transmembrane region" description="Helical" evidence="7">
    <location>
        <begin position="103"/>
        <end position="124"/>
    </location>
</feature>
<feature type="transmembrane region" description="Helical" evidence="7">
    <location>
        <begin position="68"/>
        <end position="91"/>
    </location>
</feature>
<comment type="similarity">
    <text evidence="7">Belongs to the binding-protein-dependent transport system permease family.</text>
</comment>
<dbReference type="KEGG" id="bacg:D2962_01495"/>
<dbReference type="CDD" id="cd06261">
    <property type="entry name" value="TM_PBP2"/>
    <property type="match status" value="1"/>
</dbReference>
<dbReference type="PANTHER" id="PTHR43744:SF8">
    <property type="entry name" value="SN-GLYCEROL-3-PHOSPHATE TRANSPORT SYSTEM PERMEASE PROTEIN UGPE"/>
    <property type="match status" value="1"/>
</dbReference>
<dbReference type="Pfam" id="PF00528">
    <property type="entry name" value="BPD_transp_1"/>
    <property type="match status" value="1"/>
</dbReference>
<dbReference type="Gene3D" id="1.10.3720.10">
    <property type="entry name" value="MetI-like"/>
    <property type="match status" value="1"/>
</dbReference>
<evidence type="ECO:0000256" key="1">
    <source>
        <dbReference type="ARBA" id="ARBA00004651"/>
    </source>
</evidence>
<gene>
    <name evidence="9" type="ORF">D2962_01495</name>
</gene>
<feature type="transmembrane region" description="Helical" evidence="7">
    <location>
        <begin position="136"/>
        <end position="158"/>
    </location>
</feature>
<reference evidence="9 10" key="1">
    <citation type="submission" date="2018-10" db="EMBL/GenBank/DDBJ databases">
        <authorList>
            <person name="Zhang X."/>
        </authorList>
    </citation>
    <scope>NUCLEOTIDE SEQUENCE [LARGE SCALE GENOMIC DNA]</scope>
    <source>
        <strain evidence="9 10">SK-G1</strain>
    </source>
</reference>